<proteinExistence type="predicted"/>
<evidence type="ECO:0000313" key="9">
    <source>
        <dbReference type="Proteomes" id="UP000320776"/>
    </source>
</evidence>
<comment type="subcellular location">
    <subcellularLocation>
        <location evidence="1">Cell membrane</location>
        <topology evidence="1">Multi-pass membrane protein</topology>
    </subcellularLocation>
</comment>
<dbReference type="Proteomes" id="UP000320776">
    <property type="component" value="Chromosome"/>
</dbReference>
<feature type="transmembrane region" description="Helical" evidence="6">
    <location>
        <begin position="222"/>
        <end position="247"/>
    </location>
</feature>
<keyword evidence="9" id="KW-1185">Reference proteome</keyword>
<keyword evidence="2" id="KW-0813">Transport</keyword>
<dbReference type="CDD" id="cd17353">
    <property type="entry name" value="MFS_OFA_like"/>
    <property type="match status" value="1"/>
</dbReference>
<feature type="transmembrane region" description="Helical" evidence="6">
    <location>
        <begin position="40"/>
        <end position="63"/>
    </location>
</feature>
<dbReference type="GO" id="GO:0005886">
    <property type="term" value="C:plasma membrane"/>
    <property type="evidence" value="ECO:0007669"/>
    <property type="project" value="UniProtKB-SubCell"/>
</dbReference>
<dbReference type="KEGG" id="sted:SPTER_30870"/>
<evidence type="ECO:0000256" key="5">
    <source>
        <dbReference type="ARBA" id="ARBA00023136"/>
    </source>
</evidence>
<keyword evidence="3 6" id="KW-0812">Transmembrane</keyword>
<feature type="transmembrane region" description="Helical" evidence="6">
    <location>
        <begin position="9"/>
        <end position="28"/>
    </location>
</feature>
<feature type="transmembrane region" description="Helical" evidence="6">
    <location>
        <begin position="312"/>
        <end position="334"/>
    </location>
</feature>
<feature type="transmembrane region" description="Helical" evidence="6">
    <location>
        <begin position="346"/>
        <end position="367"/>
    </location>
</feature>
<dbReference type="EMBL" id="CP036259">
    <property type="protein sequence ID" value="QDR81677.1"/>
    <property type="molecule type" value="Genomic_DNA"/>
</dbReference>
<sequence length="415" mass="43659">MSEQKYNRWLILVAAIITNICIGTLYAWSVFSLPLGKVFGWPATAIALAFTINHALSPVAMIGGGYIQDRLGSKANVIIGGIMFSVGLFITGFVASVEMLYFTYSVLAGIGGGVVYAGTLGNTVKFFPDRRGLASGLVAAGYGSGATIVAPIAGSMIISVGVLTTFKILGVVFFVIIFLCSLVIKKAPPGFKPEGWTPPVAVTASRPAASDLTWTQMLRDKIWWVVLVMLTCGAMSGLMITAFASPIGQQMFKLTPMDAAFFVSLVAISNALGRVAFGYISDKIGRSSTIMVMYVISALAMLNLAFTGSVAGFAVSGIGVGAVFGGFMSTMPSIISERYGLKNFGVNYGITFIGFSLAAIFGPMTAATVRVATGNYEQAFWIALGLNVLGLLFALLFRALDKRDGQIRAGTAGAM</sequence>
<evidence type="ECO:0000256" key="2">
    <source>
        <dbReference type="ARBA" id="ARBA00022448"/>
    </source>
</evidence>
<feature type="transmembrane region" description="Helical" evidence="6">
    <location>
        <begin position="164"/>
        <end position="184"/>
    </location>
</feature>
<protein>
    <submittedName>
        <fullName evidence="8">Putative MFS-type transporter YhjX</fullName>
    </submittedName>
</protein>
<evidence type="ECO:0000256" key="6">
    <source>
        <dbReference type="SAM" id="Phobius"/>
    </source>
</evidence>
<feature type="transmembrane region" description="Helical" evidence="6">
    <location>
        <begin position="259"/>
        <end position="277"/>
    </location>
</feature>
<name>A0A517DWF4_9FIRM</name>
<feature type="domain" description="Major facilitator superfamily (MFS) profile" evidence="7">
    <location>
        <begin position="7"/>
        <end position="402"/>
    </location>
</feature>
<feature type="transmembrane region" description="Helical" evidence="6">
    <location>
        <begin position="101"/>
        <end position="121"/>
    </location>
</feature>
<evidence type="ECO:0000256" key="1">
    <source>
        <dbReference type="ARBA" id="ARBA00004651"/>
    </source>
</evidence>
<dbReference type="PANTHER" id="PTHR11360">
    <property type="entry name" value="MONOCARBOXYLATE TRANSPORTER"/>
    <property type="match status" value="1"/>
</dbReference>
<accession>A0A517DWF4</accession>
<feature type="transmembrane region" description="Helical" evidence="6">
    <location>
        <begin position="75"/>
        <end position="95"/>
    </location>
</feature>
<organism evidence="8 9">
    <name type="scientific">Sporomusa termitida</name>
    <dbReference type="NCBI Taxonomy" id="2377"/>
    <lineage>
        <taxon>Bacteria</taxon>
        <taxon>Bacillati</taxon>
        <taxon>Bacillota</taxon>
        <taxon>Negativicutes</taxon>
        <taxon>Selenomonadales</taxon>
        <taxon>Sporomusaceae</taxon>
        <taxon>Sporomusa</taxon>
    </lineage>
</organism>
<dbReference type="InterPro" id="IPR050327">
    <property type="entry name" value="Proton-linked_MCT"/>
</dbReference>
<keyword evidence="5 6" id="KW-0472">Membrane</keyword>
<dbReference type="Pfam" id="PF07690">
    <property type="entry name" value="MFS_1"/>
    <property type="match status" value="1"/>
</dbReference>
<evidence type="ECO:0000256" key="4">
    <source>
        <dbReference type="ARBA" id="ARBA00022989"/>
    </source>
</evidence>
<dbReference type="InterPro" id="IPR020846">
    <property type="entry name" value="MFS_dom"/>
</dbReference>
<feature type="transmembrane region" description="Helical" evidence="6">
    <location>
        <begin position="133"/>
        <end position="158"/>
    </location>
</feature>
<feature type="transmembrane region" description="Helical" evidence="6">
    <location>
        <begin position="289"/>
        <end position="306"/>
    </location>
</feature>
<dbReference type="SUPFAM" id="SSF103473">
    <property type="entry name" value="MFS general substrate transporter"/>
    <property type="match status" value="1"/>
</dbReference>
<dbReference type="GO" id="GO:0022857">
    <property type="term" value="F:transmembrane transporter activity"/>
    <property type="evidence" value="ECO:0007669"/>
    <property type="project" value="InterPro"/>
</dbReference>
<dbReference type="InterPro" id="IPR036259">
    <property type="entry name" value="MFS_trans_sf"/>
</dbReference>
<evidence type="ECO:0000259" key="7">
    <source>
        <dbReference type="PROSITE" id="PS50850"/>
    </source>
</evidence>
<evidence type="ECO:0000256" key="3">
    <source>
        <dbReference type="ARBA" id="ARBA00022692"/>
    </source>
</evidence>
<dbReference type="PANTHER" id="PTHR11360:SF317">
    <property type="entry name" value="MAJOR FACILITATOR SUPERFAMILY (MFS) PROFILE DOMAIN-CONTAINING PROTEIN-RELATED"/>
    <property type="match status" value="1"/>
</dbReference>
<evidence type="ECO:0000313" key="8">
    <source>
        <dbReference type="EMBL" id="QDR81677.1"/>
    </source>
</evidence>
<dbReference type="InterPro" id="IPR011701">
    <property type="entry name" value="MFS"/>
</dbReference>
<feature type="transmembrane region" description="Helical" evidence="6">
    <location>
        <begin position="379"/>
        <end position="400"/>
    </location>
</feature>
<dbReference type="PROSITE" id="PS50850">
    <property type="entry name" value="MFS"/>
    <property type="match status" value="1"/>
</dbReference>
<dbReference type="AlphaFoldDB" id="A0A517DWF4"/>
<reference evidence="8 9" key="1">
    <citation type="submission" date="2019-02" db="EMBL/GenBank/DDBJ databases">
        <title>Closed genome of Sporomusa termitida DSM 4440.</title>
        <authorList>
            <person name="Poehlein A."/>
            <person name="Daniel R."/>
        </authorList>
    </citation>
    <scope>NUCLEOTIDE SEQUENCE [LARGE SCALE GENOMIC DNA]</scope>
    <source>
        <strain evidence="8 9">DSM 4440</strain>
    </source>
</reference>
<gene>
    <name evidence="8" type="primary">yhjX_3</name>
    <name evidence="8" type="ORF">SPTER_30870</name>
</gene>
<dbReference type="RefSeq" id="WP_144351142.1">
    <property type="nucleotide sequence ID" value="NZ_CP036259.1"/>
</dbReference>
<dbReference type="OrthoDB" id="9793415at2"/>
<dbReference type="Gene3D" id="1.20.1250.20">
    <property type="entry name" value="MFS general substrate transporter like domains"/>
    <property type="match status" value="2"/>
</dbReference>
<keyword evidence="4 6" id="KW-1133">Transmembrane helix</keyword>